<evidence type="ECO:0008006" key="3">
    <source>
        <dbReference type="Google" id="ProtNLM"/>
    </source>
</evidence>
<comment type="caution">
    <text evidence="1">The sequence shown here is derived from an EMBL/GenBank/DDBJ whole genome shotgun (WGS) entry which is preliminary data.</text>
</comment>
<sequence>MPQRISLLKGNRALLRALFFLVLIPAGVKAQFQKPDVNMPSPNAASLGLYGEVPVSLYTGTPSIDIPLYTLEEGKIKVPISLSYHASGVRVNQHPGWVGLNWNLNAGGAITRVVKDLPDDKDLSKAGVERKYGYYFNQEIHNHSNWDSKLHIQFLITYARSSGAATFAQMDTEPDEFSFNFMGYSGKFYLNGEGKWQVRSDQYVQVELMEEVMLDVPDDMNLPPDRDHSFEAQEFEDIKKTFKGFILTTEDGTRYEFGGQASAIEYSVPFFSQYESNWEADSWYLTKITSPEGQQVVLTYEVSPAGQGKYIGTFAPSVYFVPSTWTDMEPWGLQPILNWLGVTSGGGTIPCIADMNMGRATQGVLYNGQLIRATYLKRIESATTRINFDTAPTVELKYANRLFENHMMDVWRNTGTVCDMFPYLYHKNEYQCGQEDNNDSLSTVLRRVLDQMVWRQLNNLEVVEKATDSRVAYRELHYTATEAERLRLLSVHFQDKANPLCASRYDLDYYHTPGNELPDYLDVGDQTDHWGFFNKNAKPLGSPGYLASINSDPDLPTSMPLKMAIFQQFYNHKEASEDILVLQEGSLRKVTYPTGGYSEFTYERHAASQYLHAWRNGDLTLMSEADLKIGGLRIREISSHDGTLAKIQRYEYTDGTSSSGILAGKHQYHWPEYRVEASTSSDITYYREVFSYQNLLPTGINAQGSHIGYRQVKEVQSDGSYTLHRFTNYESDYPTDRLRHMDVAVDLSKRMQSVGAQYDPRIDRSWERGQLLSQEIYNSAHQLLLRRQNSYQRLSSDYVRSASASSFVVCRANPEFAPSHARVYTGLPYRYETHLFRRVREEVFQHDVEDPTAYSLDVTEYSYNQQGFPVDVKHTRNDSYTRTKNRYVGDYVFSHPAPSFADPQAELLHRMQQRGMVGRLVEQQVWNNQTPGVSSPTGPERLVEGYLNTFRDYSSPAQLAAGQLNLQVQHTRRFVSATPPTSAPLSSLGATGSVYAFTADSRYTRTEVEFAPDATGYTAWGEPQHFRGADEIWTTLDWGTGAQSSRLLARSQGALTTTFEYSQPLVGVSKITDPTGYWKTYEYDGFNRLLRVKDPQGRSLQAYRYFLTNSQGCP</sequence>
<dbReference type="Proteomes" id="UP000557307">
    <property type="component" value="Unassembled WGS sequence"/>
</dbReference>
<reference evidence="1 2" key="1">
    <citation type="submission" date="2020-08" db="EMBL/GenBank/DDBJ databases">
        <title>Genomic Encyclopedia of Type Strains, Phase IV (KMG-IV): sequencing the most valuable type-strain genomes for metagenomic binning, comparative biology and taxonomic classification.</title>
        <authorList>
            <person name="Goeker M."/>
        </authorList>
    </citation>
    <scope>NUCLEOTIDE SEQUENCE [LARGE SCALE GENOMIC DNA]</scope>
    <source>
        <strain evidence="1 2">DSM 105074</strain>
    </source>
</reference>
<dbReference type="EMBL" id="JACHGF010000002">
    <property type="protein sequence ID" value="MBB5282945.1"/>
    <property type="molecule type" value="Genomic_DNA"/>
</dbReference>
<organism evidence="1 2">
    <name type="scientific">Rhabdobacter roseus</name>
    <dbReference type="NCBI Taxonomy" id="1655419"/>
    <lineage>
        <taxon>Bacteria</taxon>
        <taxon>Pseudomonadati</taxon>
        <taxon>Bacteroidota</taxon>
        <taxon>Cytophagia</taxon>
        <taxon>Cytophagales</taxon>
        <taxon>Cytophagaceae</taxon>
        <taxon>Rhabdobacter</taxon>
    </lineage>
</organism>
<protein>
    <recommendedName>
        <fullName evidence="3">RHS repeat protein</fullName>
    </recommendedName>
</protein>
<gene>
    <name evidence="1" type="ORF">HNQ92_001071</name>
</gene>
<name>A0A840TJ41_9BACT</name>
<evidence type="ECO:0000313" key="2">
    <source>
        <dbReference type="Proteomes" id="UP000557307"/>
    </source>
</evidence>
<evidence type="ECO:0000313" key="1">
    <source>
        <dbReference type="EMBL" id="MBB5282945.1"/>
    </source>
</evidence>
<proteinExistence type="predicted"/>
<accession>A0A840TJ41</accession>
<dbReference type="AlphaFoldDB" id="A0A840TJ41"/>
<keyword evidence="2" id="KW-1185">Reference proteome</keyword>
<dbReference type="RefSeq" id="WP_184171921.1">
    <property type="nucleotide sequence ID" value="NZ_JACHGF010000002.1"/>
</dbReference>